<feature type="transmembrane region" description="Helical" evidence="2">
    <location>
        <begin position="72"/>
        <end position="92"/>
    </location>
</feature>
<sequence>MSLRSLAQLHAGLALYGVSIALMVRANLGMDSWDVLHQGLARHTGLPLGWVINGVGVLVLLAWVVLRQRPGYGTIANVALVGIAAEGALKVIPQLDLLPTRWGALATAIAVNAVATGLYIGAGLGPGPRDGLMTGLAARGYSIRRVRTLIELTVLTAGWLLGGTVGLGTLLYALTIGPLVHRLIPLFTLSKGNDHASPQRHPRQHATQPSGRLRRALVHAGRD</sequence>
<dbReference type="RefSeq" id="WP_253763095.1">
    <property type="nucleotide sequence ID" value="NZ_JAMZDZ010000001.1"/>
</dbReference>
<reference evidence="4" key="1">
    <citation type="journal article" date="2019" name="Int. J. Syst. Evol. Microbiol.">
        <title>The Global Catalogue of Microorganisms (GCM) 10K type strain sequencing project: providing services to taxonomists for standard genome sequencing and annotation.</title>
        <authorList>
            <consortium name="The Broad Institute Genomics Platform"/>
            <consortium name="The Broad Institute Genome Sequencing Center for Infectious Disease"/>
            <person name="Wu L."/>
            <person name="Ma J."/>
        </authorList>
    </citation>
    <scope>NUCLEOTIDE SEQUENCE [LARGE SCALE GENOMIC DNA]</scope>
    <source>
        <strain evidence="4">CGMCC 4.7289</strain>
    </source>
</reference>
<dbReference type="EMBL" id="JBHSAY010000020">
    <property type="protein sequence ID" value="MFC4135218.1"/>
    <property type="molecule type" value="Genomic_DNA"/>
</dbReference>
<feature type="transmembrane region" description="Helical" evidence="2">
    <location>
        <begin position="104"/>
        <end position="124"/>
    </location>
</feature>
<protein>
    <submittedName>
        <fullName evidence="3">YitT family protein</fullName>
    </submittedName>
</protein>
<accession>A0ABV8LXU7</accession>
<dbReference type="PANTHER" id="PTHR40078:SF1">
    <property type="entry name" value="INTEGRAL MEMBRANE PROTEIN"/>
    <property type="match status" value="1"/>
</dbReference>
<feature type="region of interest" description="Disordered" evidence="1">
    <location>
        <begin position="193"/>
        <end position="212"/>
    </location>
</feature>
<keyword evidence="2" id="KW-1133">Transmembrane helix</keyword>
<dbReference type="PANTHER" id="PTHR40078">
    <property type="entry name" value="INTEGRAL MEMBRANE PROTEIN-RELATED"/>
    <property type="match status" value="1"/>
</dbReference>
<organism evidence="3 4">
    <name type="scientific">Hamadaea flava</name>
    <dbReference type="NCBI Taxonomy" id="1742688"/>
    <lineage>
        <taxon>Bacteria</taxon>
        <taxon>Bacillati</taxon>
        <taxon>Actinomycetota</taxon>
        <taxon>Actinomycetes</taxon>
        <taxon>Micromonosporales</taxon>
        <taxon>Micromonosporaceae</taxon>
        <taxon>Hamadaea</taxon>
    </lineage>
</organism>
<evidence type="ECO:0000256" key="2">
    <source>
        <dbReference type="SAM" id="Phobius"/>
    </source>
</evidence>
<dbReference type="Pfam" id="PF19700">
    <property type="entry name" value="DUF6198"/>
    <property type="match status" value="1"/>
</dbReference>
<dbReference type="Proteomes" id="UP001595816">
    <property type="component" value="Unassembled WGS sequence"/>
</dbReference>
<evidence type="ECO:0000256" key="1">
    <source>
        <dbReference type="SAM" id="MobiDB-lite"/>
    </source>
</evidence>
<keyword evidence="2" id="KW-0812">Transmembrane</keyword>
<keyword evidence="4" id="KW-1185">Reference proteome</keyword>
<dbReference type="InterPro" id="IPR038750">
    <property type="entry name" value="YczE/YyaS-like"/>
</dbReference>
<evidence type="ECO:0000313" key="4">
    <source>
        <dbReference type="Proteomes" id="UP001595816"/>
    </source>
</evidence>
<keyword evidence="2" id="KW-0472">Membrane</keyword>
<feature type="transmembrane region" description="Helical" evidence="2">
    <location>
        <begin position="6"/>
        <end position="24"/>
    </location>
</feature>
<evidence type="ECO:0000313" key="3">
    <source>
        <dbReference type="EMBL" id="MFC4135218.1"/>
    </source>
</evidence>
<feature type="transmembrane region" description="Helical" evidence="2">
    <location>
        <begin position="152"/>
        <end position="174"/>
    </location>
</feature>
<name>A0ABV8LXU7_9ACTN</name>
<comment type="caution">
    <text evidence="3">The sequence shown here is derived from an EMBL/GenBank/DDBJ whole genome shotgun (WGS) entry which is preliminary data.</text>
</comment>
<feature type="transmembrane region" description="Helical" evidence="2">
    <location>
        <begin position="45"/>
        <end position="66"/>
    </location>
</feature>
<proteinExistence type="predicted"/>
<gene>
    <name evidence="3" type="ORF">ACFOZ4_31790</name>
</gene>